<dbReference type="HOGENOM" id="CLU_3274115_0_0_6"/>
<reference evidence="1 2" key="1">
    <citation type="submission" date="2009-07" db="EMBL/GenBank/DDBJ databases">
        <title>Complete sequence of Pectobacterium carotovorum subsp. carotovorum PC1.</title>
        <authorList>
            <consortium name="US DOE Joint Genome Institute"/>
            <person name="Lucas S."/>
            <person name="Copeland A."/>
            <person name="Lapidus A."/>
            <person name="Glavina del Rio T."/>
            <person name="Tice H."/>
            <person name="Bruce D."/>
            <person name="Goodwin L."/>
            <person name="Pitluck S."/>
            <person name="Munk A.C."/>
            <person name="Brettin T."/>
            <person name="Detter J.C."/>
            <person name="Han C."/>
            <person name="Tapia R."/>
            <person name="Larimer F."/>
            <person name="Land M."/>
            <person name="Hauser L."/>
            <person name="Kyrpides N."/>
            <person name="Mikhailova N."/>
            <person name="Balakrishnan V."/>
            <person name="Glasner J."/>
            <person name="Perna N.T."/>
        </authorList>
    </citation>
    <scope>NUCLEOTIDE SEQUENCE [LARGE SCALE GENOMIC DNA]</scope>
    <source>
        <strain evidence="1 2">PC1</strain>
    </source>
</reference>
<dbReference type="EMBL" id="CP001657">
    <property type="protein sequence ID" value="ACT12065.1"/>
    <property type="molecule type" value="Genomic_DNA"/>
</dbReference>
<dbReference type="STRING" id="561230.PC1_1016"/>
<accession>C6DB23</accession>
<evidence type="ECO:0000313" key="1">
    <source>
        <dbReference type="EMBL" id="ACT12065.1"/>
    </source>
</evidence>
<sequence>MSSIDKSYLIDWSLCLYSLGQNPYTDRCFLYHPIINRYLQE</sequence>
<name>C6DB23_PECCP</name>
<dbReference type="KEGG" id="pct:PC1_1016"/>
<proteinExistence type="predicted"/>
<organism evidence="1 2">
    <name type="scientific">Pectobacterium carotovorum subsp. carotovorum (strain PC1)</name>
    <dbReference type="NCBI Taxonomy" id="561230"/>
    <lineage>
        <taxon>Bacteria</taxon>
        <taxon>Pseudomonadati</taxon>
        <taxon>Pseudomonadota</taxon>
        <taxon>Gammaproteobacteria</taxon>
        <taxon>Enterobacterales</taxon>
        <taxon>Pectobacteriaceae</taxon>
        <taxon>Pectobacterium</taxon>
    </lineage>
</organism>
<dbReference type="AlphaFoldDB" id="C6DB23"/>
<protein>
    <submittedName>
        <fullName evidence="1">Uncharacterized protein</fullName>
    </submittedName>
</protein>
<gene>
    <name evidence="1" type="ordered locus">PC1_1016</name>
</gene>
<evidence type="ECO:0000313" key="2">
    <source>
        <dbReference type="Proteomes" id="UP000002736"/>
    </source>
</evidence>
<dbReference type="Proteomes" id="UP000002736">
    <property type="component" value="Chromosome"/>
</dbReference>